<evidence type="ECO:0000313" key="4">
    <source>
        <dbReference type="EMBL" id="QJA84688.1"/>
    </source>
</evidence>
<protein>
    <submittedName>
        <fullName evidence="2">Uncharacterized protein</fullName>
    </submittedName>
</protein>
<accession>A0A6H1ZI11</accession>
<gene>
    <name evidence="4" type="ORF">MM415A00172_0032</name>
    <name evidence="3" type="ORF">MM415B00296_0028</name>
    <name evidence="2" type="ORF">TM448A00615_0007</name>
</gene>
<proteinExistence type="predicted"/>
<dbReference type="EMBL" id="MT141566">
    <property type="protein sequence ID" value="QJA67122.1"/>
    <property type="molecule type" value="Genomic_DNA"/>
</dbReference>
<organism evidence="2">
    <name type="scientific">viral metagenome</name>
    <dbReference type="NCBI Taxonomy" id="1070528"/>
    <lineage>
        <taxon>unclassified sequences</taxon>
        <taxon>metagenomes</taxon>
        <taxon>organismal metagenomes</taxon>
    </lineage>
</organism>
<keyword evidence="1" id="KW-0472">Membrane</keyword>
<evidence type="ECO:0000256" key="1">
    <source>
        <dbReference type="SAM" id="Phobius"/>
    </source>
</evidence>
<feature type="transmembrane region" description="Helical" evidence="1">
    <location>
        <begin position="6"/>
        <end position="23"/>
    </location>
</feature>
<keyword evidence="1" id="KW-0812">Transmembrane</keyword>
<dbReference type="AlphaFoldDB" id="A0A6H1ZI11"/>
<reference evidence="2" key="1">
    <citation type="submission" date="2020-03" db="EMBL/GenBank/DDBJ databases">
        <title>The deep terrestrial virosphere.</title>
        <authorList>
            <person name="Holmfeldt K."/>
            <person name="Nilsson E."/>
            <person name="Simone D."/>
            <person name="Lopez-Fernandez M."/>
            <person name="Wu X."/>
            <person name="de Brujin I."/>
            <person name="Lundin D."/>
            <person name="Andersson A."/>
            <person name="Bertilsson S."/>
            <person name="Dopson M."/>
        </authorList>
    </citation>
    <scope>NUCLEOTIDE SEQUENCE</scope>
    <source>
        <strain evidence="4">MM415A00172</strain>
        <strain evidence="3">MM415B00296</strain>
        <strain evidence="2">TM448A00615</strain>
    </source>
</reference>
<evidence type="ECO:0000313" key="2">
    <source>
        <dbReference type="EMBL" id="QJA47168.1"/>
    </source>
</evidence>
<name>A0A6H1ZI11_9ZZZZ</name>
<dbReference type="EMBL" id="MT144034">
    <property type="protein sequence ID" value="QJA47168.1"/>
    <property type="molecule type" value="Genomic_DNA"/>
</dbReference>
<sequence>MNTEIVLGGIVISIVSGAIGSMIGSKGKVPEKTCIERRDNCTAQVSLKLDHIKEAVDDIKKQMCSDG</sequence>
<keyword evidence="1" id="KW-1133">Transmembrane helix</keyword>
<dbReference type="EMBL" id="MT142533">
    <property type="protein sequence ID" value="QJA84688.1"/>
    <property type="molecule type" value="Genomic_DNA"/>
</dbReference>
<evidence type="ECO:0000313" key="3">
    <source>
        <dbReference type="EMBL" id="QJA67122.1"/>
    </source>
</evidence>